<dbReference type="PANTHER" id="PTHR11078">
    <property type="entry name" value="N UTILIZATION SUBSTANCE PROTEIN B-RELATED"/>
    <property type="match status" value="1"/>
</dbReference>
<evidence type="ECO:0000259" key="7">
    <source>
        <dbReference type="Pfam" id="PF01029"/>
    </source>
</evidence>
<evidence type="ECO:0000256" key="5">
    <source>
        <dbReference type="ARBA" id="ARBA00023163"/>
    </source>
</evidence>
<organism evidence="8 9">
    <name type="scientific">Brevibacterium linens</name>
    <dbReference type="NCBI Taxonomy" id="1703"/>
    <lineage>
        <taxon>Bacteria</taxon>
        <taxon>Bacillati</taxon>
        <taxon>Actinomycetota</taxon>
        <taxon>Actinomycetes</taxon>
        <taxon>Micrococcales</taxon>
        <taxon>Brevibacteriaceae</taxon>
        <taxon>Brevibacterium</taxon>
    </lineage>
</organism>
<dbReference type="Gene3D" id="1.10.940.10">
    <property type="entry name" value="NusB-like"/>
    <property type="match status" value="1"/>
</dbReference>
<dbReference type="EMBL" id="CP014869">
    <property type="protein sequence ID" value="AMT94065.1"/>
    <property type="molecule type" value="Genomic_DNA"/>
</dbReference>
<evidence type="ECO:0000256" key="2">
    <source>
        <dbReference type="ARBA" id="ARBA00022814"/>
    </source>
</evidence>
<sequence length="136" mass="15396">MASARTRARRRALELLFEAGQRRLAMDELVTMRSNDPDYPMKEYAVEIVKGITEKQAEIDEIISTYSEGWTLDRMPAVDRSLLEIGTWEMLFNDEVPDKVAIDEAVSLARQFSTDDSPGFVSGLLSRILDVKPTLI</sequence>
<comment type="similarity">
    <text evidence="1 6">Belongs to the NusB family.</text>
</comment>
<feature type="domain" description="NusB/RsmB/TIM44" evidence="7">
    <location>
        <begin position="7"/>
        <end position="129"/>
    </location>
</feature>
<dbReference type="OrthoDB" id="3528057at2"/>
<evidence type="ECO:0000256" key="3">
    <source>
        <dbReference type="ARBA" id="ARBA00022884"/>
    </source>
</evidence>
<dbReference type="InterPro" id="IPR006027">
    <property type="entry name" value="NusB_RsmB_TIM44"/>
</dbReference>
<evidence type="ECO:0000256" key="6">
    <source>
        <dbReference type="HAMAP-Rule" id="MF_00073"/>
    </source>
</evidence>
<keyword evidence="3 6" id="KW-0694">RNA-binding</keyword>
<comment type="function">
    <text evidence="6">Involved in transcription antitermination. Required for transcription of ribosomal RNA (rRNA) genes. Binds specifically to the boxA antiterminator sequence of the ribosomal RNA (rrn) operons.</text>
</comment>
<evidence type="ECO:0000256" key="4">
    <source>
        <dbReference type="ARBA" id="ARBA00023015"/>
    </source>
</evidence>
<evidence type="ECO:0000313" key="9">
    <source>
        <dbReference type="Proteomes" id="UP000075950"/>
    </source>
</evidence>
<name>A0A142NMQ5_BRELN</name>
<protein>
    <recommendedName>
        <fullName evidence="6">Transcription antitermination protein NusB</fullName>
    </recommendedName>
    <alternativeName>
        <fullName evidence="6">Antitermination factor NusB</fullName>
    </alternativeName>
</protein>
<dbReference type="Proteomes" id="UP000075950">
    <property type="component" value="Chromosome"/>
</dbReference>
<keyword evidence="5 6" id="KW-0804">Transcription</keyword>
<evidence type="ECO:0000313" key="8">
    <source>
        <dbReference type="EMBL" id="AMT94065.1"/>
    </source>
</evidence>
<dbReference type="RefSeq" id="WP_039207417.1">
    <property type="nucleotide sequence ID" value="NZ_CP014869.1"/>
</dbReference>
<dbReference type="KEGG" id="bly:A2T55_09940"/>
<dbReference type="SUPFAM" id="SSF48013">
    <property type="entry name" value="NusB-like"/>
    <property type="match status" value="1"/>
</dbReference>
<dbReference type="PANTHER" id="PTHR11078:SF3">
    <property type="entry name" value="ANTITERMINATION NUSB DOMAIN-CONTAINING PROTEIN"/>
    <property type="match status" value="1"/>
</dbReference>
<gene>
    <name evidence="6" type="primary">nusB</name>
    <name evidence="8" type="ORF">A2T55_09940</name>
</gene>
<dbReference type="GO" id="GO:0006353">
    <property type="term" value="P:DNA-templated transcription termination"/>
    <property type="evidence" value="ECO:0007669"/>
    <property type="project" value="UniProtKB-UniRule"/>
</dbReference>
<dbReference type="Pfam" id="PF01029">
    <property type="entry name" value="NusB"/>
    <property type="match status" value="1"/>
</dbReference>
<evidence type="ECO:0000256" key="1">
    <source>
        <dbReference type="ARBA" id="ARBA00005952"/>
    </source>
</evidence>
<accession>A0A142NMQ5</accession>
<reference evidence="9" key="1">
    <citation type="submission" date="2016-03" db="EMBL/GenBank/DDBJ databases">
        <authorList>
            <person name="Ploux O."/>
        </authorList>
    </citation>
    <scope>NUCLEOTIDE SEQUENCE [LARGE SCALE GENOMIC DNA]</scope>
    <source>
        <strain evidence="9">BS258</strain>
    </source>
</reference>
<dbReference type="HAMAP" id="MF_00073">
    <property type="entry name" value="NusB"/>
    <property type="match status" value="1"/>
</dbReference>
<dbReference type="InterPro" id="IPR035926">
    <property type="entry name" value="NusB-like_sf"/>
</dbReference>
<dbReference type="GO" id="GO:0031564">
    <property type="term" value="P:transcription antitermination"/>
    <property type="evidence" value="ECO:0007669"/>
    <property type="project" value="UniProtKB-KW"/>
</dbReference>
<keyword evidence="2 6" id="KW-0889">Transcription antitermination</keyword>
<dbReference type="InterPro" id="IPR011605">
    <property type="entry name" value="NusB_fam"/>
</dbReference>
<dbReference type="NCBIfam" id="TIGR01951">
    <property type="entry name" value="nusB"/>
    <property type="match status" value="1"/>
</dbReference>
<dbReference type="GO" id="GO:0005829">
    <property type="term" value="C:cytosol"/>
    <property type="evidence" value="ECO:0007669"/>
    <property type="project" value="TreeGrafter"/>
</dbReference>
<dbReference type="GO" id="GO:0003723">
    <property type="term" value="F:RNA binding"/>
    <property type="evidence" value="ECO:0007669"/>
    <property type="project" value="UniProtKB-UniRule"/>
</dbReference>
<dbReference type="AlphaFoldDB" id="A0A142NMQ5"/>
<keyword evidence="4 6" id="KW-0805">Transcription regulation</keyword>
<proteinExistence type="inferred from homology"/>